<evidence type="ECO:0000313" key="2">
    <source>
        <dbReference type="WBParaSite" id="jg1119"/>
    </source>
</evidence>
<proteinExistence type="predicted"/>
<dbReference type="WBParaSite" id="jg1119">
    <property type="protein sequence ID" value="jg1119"/>
    <property type="gene ID" value="jg1119"/>
</dbReference>
<reference evidence="2" key="1">
    <citation type="submission" date="2022-11" db="UniProtKB">
        <authorList>
            <consortium name="WormBaseParasite"/>
        </authorList>
    </citation>
    <scope>IDENTIFICATION</scope>
</reference>
<dbReference type="AlphaFoldDB" id="A0A915CPG0"/>
<evidence type="ECO:0000313" key="1">
    <source>
        <dbReference type="Proteomes" id="UP000887574"/>
    </source>
</evidence>
<organism evidence="1 2">
    <name type="scientific">Ditylenchus dipsaci</name>
    <dbReference type="NCBI Taxonomy" id="166011"/>
    <lineage>
        <taxon>Eukaryota</taxon>
        <taxon>Metazoa</taxon>
        <taxon>Ecdysozoa</taxon>
        <taxon>Nematoda</taxon>
        <taxon>Chromadorea</taxon>
        <taxon>Rhabditida</taxon>
        <taxon>Tylenchina</taxon>
        <taxon>Tylenchomorpha</taxon>
        <taxon>Sphaerularioidea</taxon>
        <taxon>Anguinidae</taxon>
        <taxon>Anguininae</taxon>
        <taxon>Ditylenchus</taxon>
    </lineage>
</organism>
<name>A0A915CPG0_9BILA</name>
<keyword evidence="1" id="KW-1185">Reference proteome</keyword>
<sequence>MKNVSLNFISPTYFKWNWKKNKNAMCHQYFCWVFCAFNRLLFVAKARPAIFQKIETAEEHAQHLLLLSKQLPTMDSKSEWKSAPSSMIH</sequence>
<protein>
    <submittedName>
        <fullName evidence="2">Uncharacterized protein</fullName>
    </submittedName>
</protein>
<dbReference type="Proteomes" id="UP000887574">
    <property type="component" value="Unplaced"/>
</dbReference>
<accession>A0A915CPG0</accession>